<dbReference type="EMBL" id="LT906470">
    <property type="protein sequence ID" value="SNV57394.1"/>
    <property type="molecule type" value="Genomic_DNA"/>
</dbReference>
<sequence length="250" mass="28576">MYSVVVALIFLFIILFFVIGIISPKRVFPKNEQNPNRKKVFLSTIVMLILFFIGVALTNKADDSITSNNSTVVTVEQKKEKSNELVSILSQVPQYEDKVEKSVIYKPWGEQIPAQDAVYWYAISKDNFINERIKIVNFSDGIDWVFWDKIIFSTDQNRWDYEINSFAGQSGGGKSTQIVMGGKYEFLDVPFEKLVPGIKMLIEGSNPIIRLQGDKYKFDYVVPDNQIEHLKAGYKVYEDLKATGGMIIDK</sequence>
<protein>
    <submittedName>
        <fullName evidence="2">Uncharacterized protein</fullName>
    </submittedName>
</protein>
<keyword evidence="1" id="KW-1133">Transmembrane helix</keyword>
<reference evidence="2 3" key="1">
    <citation type="submission" date="2017-06" db="EMBL/GenBank/DDBJ databases">
        <authorList>
            <consortium name="Pathogen Informatics"/>
        </authorList>
    </citation>
    <scope>NUCLEOTIDE SEQUENCE [LARGE SCALE GENOMIC DNA]</scope>
    <source>
        <strain evidence="2 3">NCTC12018</strain>
    </source>
</reference>
<dbReference type="KEGG" id="vrm:44547418_00276"/>
<accession>A0A239YGS5</accession>
<dbReference type="RefSeq" id="WP_095065080.1">
    <property type="nucleotide sequence ID" value="NZ_LT906470.1"/>
</dbReference>
<dbReference type="Proteomes" id="UP000214973">
    <property type="component" value="Chromosome 1"/>
</dbReference>
<feature type="transmembrane region" description="Helical" evidence="1">
    <location>
        <begin position="6"/>
        <end position="28"/>
    </location>
</feature>
<feature type="transmembrane region" description="Helical" evidence="1">
    <location>
        <begin position="40"/>
        <end position="58"/>
    </location>
</feature>
<dbReference type="AlphaFoldDB" id="A0A239YGS5"/>
<gene>
    <name evidence="2" type="ORF">SAMEA44547418_00276</name>
</gene>
<proteinExistence type="predicted"/>
<evidence type="ECO:0000256" key="1">
    <source>
        <dbReference type="SAM" id="Phobius"/>
    </source>
</evidence>
<keyword evidence="1" id="KW-0812">Transmembrane</keyword>
<name>A0A239YGS5_9FIRM</name>
<keyword evidence="3" id="KW-1185">Reference proteome</keyword>
<evidence type="ECO:0000313" key="3">
    <source>
        <dbReference type="Proteomes" id="UP000214973"/>
    </source>
</evidence>
<organism evidence="2 3">
    <name type="scientific">Veillonella rodentium</name>
    <dbReference type="NCBI Taxonomy" id="248315"/>
    <lineage>
        <taxon>Bacteria</taxon>
        <taxon>Bacillati</taxon>
        <taxon>Bacillota</taxon>
        <taxon>Negativicutes</taxon>
        <taxon>Veillonellales</taxon>
        <taxon>Veillonellaceae</taxon>
        <taxon>Veillonella</taxon>
    </lineage>
</organism>
<evidence type="ECO:0000313" key="2">
    <source>
        <dbReference type="EMBL" id="SNV57394.1"/>
    </source>
</evidence>
<keyword evidence="1" id="KW-0472">Membrane</keyword>